<dbReference type="InterPro" id="IPR011049">
    <property type="entry name" value="Serralysin-like_metalloprot_C"/>
</dbReference>
<dbReference type="GO" id="GO:0005509">
    <property type="term" value="F:calcium ion binding"/>
    <property type="evidence" value="ECO:0007669"/>
    <property type="project" value="InterPro"/>
</dbReference>
<accession>A0A1H5W7M3</accession>
<dbReference type="PRINTS" id="PR00313">
    <property type="entry name" value="CABNDNGRPT"/>
</dbReference>
<dbReference type="OrthoDB" id="3535918at2"/>
<name>A0A1H5W7M3_9ACTN</name>
<evidence type="ECO:0008006" key="3">
    <source>
        <dbReference type="Google" id="ProtNLM"/>
    </source>
</evidence>
<dbReference type="InterPro" id="IPR001343">
    <property type="entry name" value="Hemolysn_Ca-bd"/>
</dbReference>
<protein>
    <recommendedName>
        <fullName evidence="3">Hemolysin-type calcium-binding repeat-containing protein</fullName>
    </recommendedName>
</protein>
<dbReference type="Proteomes" id="UP000236732">
    <property type="component" value="Unassembled WGS sequence"/>
</dbReference>
<reference evidence="1 2" key="1">
    <citation type="submission" date="2016-10" db="EMBL/GenBank/DDBJ databases">
        <authorList>
            <person name="de Groot N.N."/>
        </authorList>
    </citation>
    <scope>NUCLEOTIDE SEQUENCE [LARGE SCALE GENOMIC DNA]</scope>
    <source>
        <strain evidence="1 2">CGMCC 4.7037</strain>
    </source>
</reference>
<dbReference type="Gene3D" id="2.150.10.10">
    <property type="entry name" value="Serralysin-like metalloprotease, C-terminal"/>
    <property type="match status" value="1"/>
</dbReference>
<dbReference type="RefSeq" id="WP_103954571.1">
    <property type="nucleotide sequence ID" value="NZ_FNVT01000001.1"/>
</dbReference>
<keyword evidence="2" id="KW-1185">Reference proteome</keyword>
<organism evidence="1 2">
    <name type="scientific">Nonomuraea solani</name>
    <dbReference type="NCBI Taxonomy" id="1144553"/>
    <lineage>
        <taxon>Bacteria</taxon>
        <taxon>Bacillati</taxon>
        <taxon>Actinomycetota</taxon>
        <taxon>Actinomycetes</taxon>
        <taxon>Streptosporangiales</taxon>
        <taxon>Streptosporangiaceae</taxon>
        <taxon>Nonomuraea</taxon>
    </lineage>
</organism>
<sequence length="100" mass="10114">MSAGAGCTQIAADTVDCAGVTGITVQPFDGDDRILNATSLPSTLKGGQGSDRLVGGGGDDRMYGDRGVDIFWGGPGGDVLNGDDGPDTCLYDTGDLYFSC</sequence>
<dbReference type="Pfam" id="PF00353">
    <property type="entry name" value="HemolysinCabind"/>
    <property type="match status" value="1"/>
</dbReference>
<evidence type="ECO:0000313" key="1">
    <source>
        <dbReference type="EMBL" id="SEF95492.1"/>
    </source>
</evidence>
<dbReference type="AlphaFoldDB" id="A0A1H5W7M3"/>
<gene>
    <name evidence="1" type="ORF">SAMN05444920_1011105</name>
</gene>
<dbReference type="SUPFAM" id="SSF51120">
    <property type="entry name" value="beta-Roll"/>
    <property type="match status" value="1"/>
</dbReference>
<evidence type="ECO:0000313" key="2">
    <source>
        <dbReference type="Proteomes" id="UP000236732"/>
    </source>
</evidence>
<proteinExistence type="predicted"/>
<dbReference type="EMBL" id="FNVT01000001">
    <property type="protein sequence ID" value="SEF95492.1"/>
    <property type="molecule type" value="Genomic_DNA"/>
</dbReference>